<evidence type="ECO:0000313" key="2">
    <source>
        <dbReference type="EMBL" id="EGX55765.1"/>
    </source>
</evidence>
<dbReference type="PROSITE" id="PS51257">
    <property type="entry name" value="PROKAR_LIPOPROTEIN"/>
    <property type="match status" value="1"/>
</dbReference>
<evidence type="ECO:0000256" key="1">
    <source>
        <dbReference type="SAM" id="MobiDB-lite"/>
    </source>
</evidence>
<proteinExistence type="predicted"/>
<keyword evidence="3" id="KW-1185">Reference proteome</keyword>
<feature type="compositionally biased region" description="Low complexity" evidence="1">
    <location>
        <begin position="31"/>
        <end position="42"/>
    </location>
</feature>
<reference evidence="2 3" key="1">
    <citation type="submission" date="2011-08" db="EMBL/GenBank/DDBJ databases">
        <authorList>
            <person name="Lin Y."/>
            <person name="Hao X."/>
            <person name="Johnstone L."/>
            <person name="Miller S.J."/>
            <person name="Wei G."/>
            <person name="Rensing C."/>
        </authorList>
    </citation>
    <scope>NUCLEOTIDE SEQUENCE [LARGE SCALE GENOMIC DNA]</scope>
    <source>
        <strain evidence="2 3">K42</strain>
    </source>
</reference>
<feature type="region of interest" description="Disordered" evidence="1">
    <location>
        <begin position="24"/>
        <end position="52"/>
    </location>
</feature>
<dbReference type="Proteomes" id="UP000004217">
    <property type="component" value="Unassembled WGS sequence"/>
</dbReference>
<dbReference type="EMBL" id="AGBF01000196">
    <property type="protein sequence ID" value="EGX55765.1"/>
    <property type="molecule type" value="Genomic_DNA"/>
</dbReference>
<dbReference type="AlphaFoldDB" id="G2GL45"/>
<gene>
    <name evidence="2" type="ORF">SZN_31204</name>
</gene>
<evidence type="ECO:0008006" key="4">
    <source>
        <dbReference type="Google" id="ProtNLM"/>
    </source>
</evidence>
<organism evidence="2 3">
    <name type="scientific">Streptomyces zinciresistens K42</name>
    <dbReference type="NCBI Taxonomy" id="700597"/>
    <lineage>
        <taxon>Bacteria</taxon>
        <taxon>Bacillati</taxon>
        <taxon>Actinomycetota</taxon>
        <taxon>Actinomycetes</taxon>
        <taxon>Kitasatosporales</taxon>
        <taxon>Streptomycetaceae</taxon>
        <taxon>Streptomyces</taxon>
    </lineage>
</organism>
<sequence>MFGGRVAAAGIAAGVLALTGCSPGGGGAREGAGAPASASSARPGPPSRAPVTGADQVLVTLVVTGGYAGVDQEVVLRGDGTVRTRDRGERALRPLRPAEFTELRTLLGDPALADVPADTRSREVADLAQYEVRFAGRTVRTDLSAKEPALDRLVHALSAWLPDR</sequence>
<evidence type="ECO:0000313" key="3">
    <source>
        <dbReference type="Proteomes" id="UP000004217"/>
    </source>
</evidence>
<protein>
    <recommendedName>
        <fullName evidence="4">Lipoprotein</fullName>
    </recommendedName>
</protein>
<comment type="caution">
    <text evidence="2">The sequence shown here is derived from an EMBL/GenBank/DDBJ whole genome shotgun (WGS) entry which is preliminary data.</text>
</comment>
<dbReference type="PATRIC" id="fig|700597.3.peg.6114"/>
<name>G2GL45_9ACTN</name>
<accession>G2GL45</accession>